<dbReference type="Proteomes" id="UP000326029">
    <property type="component" value="Chromosome"/>
</dbReference>
<reference evidence="7 8" key="2">
    <citation type="submission" date="2017-09" db="EMBL/GenBank/DDBJ databases">
        <authorList>
            <person name="Lee N."/>
            <person name="Cho B.-K."/>
        </authorList>
    </citation>
    <scope>NUCLEOTIDE SEQUENCE [LARGE SCALE GENOMIC DNA]</scope>
    <source>
        <strain evidence="7 8">ATCC 19740</strain>
    </source>
</reference>
<dbReference type="AlphaFoldDB" id="A0AAV4KTG7"/>
<keyword evidence="8" id="KW-1185">Reference proteome</keyword>
<feature type="domain" description="HTH tetR-type" evidence="5">
    <location>
        <begin position="6"/>
        <end position="65"/>
    </location>
</feature>
<dbReference type="InterPro" id="IPR001647">
    <property type="entry name" value="HTH_TetR"/>
</dbReference>
<keyword evidence="3" id="KW-0804">Transcription</keyword>
<evidence type="ECO:0000259" key="5">
    <source>
        <dbReference type="PROSITE" id="PS50977"/>
    </source>
</evidence>
<dbReference type="PROSITE" id="PS50977">
    <property type="entry name" value="HTH_TETR_2"/>
    <property type="match status" value="1"/>
</dbReference>
<dbReference type="GO" id="GO:0000976">
    <property type="term" value="F:transcription cis-regulatory region binding"/>
    <property type="evidence" value="ECO:0007669"/>
    <property type="project" value="TreeGrafter"/>
</dbReference>
<dbReference type="Gene3D" id="1.10.357.10">
    <property type="entry name" value="Tetracycline Repressor, domain 2"/>
    <property type="match status" value="1"/>
</dbReference>
<gene>
    <name evidence="7" type="ORF">CP977_05645</name>
    <name evidence="6" type="ORF">GCM10010497_63750</name>
</gene>
<reference evidence="6 9" key="1">
    <citation type="journal article" date="2014" name="Int. J. Syst. Evol. Microbiol.">
        <title>Complete genome sequence of Corynebacterium casei LMG S-19264T (=DSM 44701T), isolated from a smear-ripened cheese.</title>
        <authorList>
            <consortium name="US DOE Joint Genome Institute (JGI-PGF)"/>
            <person name="Walter F."/>
            <person name="Albersmeier A."/>
            <person name="Kalinowski J."/>
            <person name="Ruckert C."/>
        </authorList>
    </citation>
    <scope>NUCLEOTIDE SEQUENCE [LARGE SCALE GENOMIC DNA]</scope>
    <source>
        <strain evidence="6 9">JCM 4205</strain>
    </source>
</reference>
<dbReference type="SUPFAM" id="SSF46689">
    <property type="entry name" value="Homeodomain-like"/>
    <property type="match status" value="1"/>
</dbReference>
<feature type="DNA-binding region" description="H-T-H motif" evidence="4">
    <location>
        <begin position="28"/>
        <end position="47"/>
    </location>
</feature>
<dbReference type="Proteomes" id="UP000642014">
    <property type="component" value="Unassembled WGS sequence"/>
</dbReference>
<dbReference type="EMBL" id="CP023693">
    <property type="protein sequence ID" value="QEV31707.1"/>
    <property type="molecule type" value="Genomic_DNA"/>
</dbReference>
<dbReference type="EMBL" id="BMSJ01000018">
    <property type="protein sequence ID" value="GGR51626.1"/>
    <property type="molecule type" value="Genomic_DNA"/>
</dbReference>
<dbReference type="PANTHER" id="PTHR30055:SF234">
    <property type="entry name" value="HTH-TYPE TRANSCRIPTIONAL REGULATOR BETI"/>
    <property type="match status" value="1"/>
</dbReference>
<protein>
    <submittedName>
        <fullName evidence="6">TetR family transcriptional regulator</fullName>
    </submittedName>
    <submittedName>
        <fullName evidence="7">TetR/AcrR family transcriptional regulator</fullName>
    </submittedName>
</protein>
<dbReference type="GeneID" id="95453251"/>
<evidence type="ECO:0000313" key="9">
    <source>
        <dbReference type="Proteomes" id="UP000642014"/>
    </source>
</evidence>
<evidence type="ECO:0000256" key="3">
    <source>
        <dbReference type="ARBA" id="ARBA00023163"/>
    </source>
</evidence>
<dbReference type="Pfam" id="PF00440">
    <property type="entry name" value="TetR_N"/>
    <property type="match status" value="1"/>
</dbReference>
<reference evidence="6" key="3">
    <citation type="submission" date="2023-08" db="EMBL/GenBank/DDBJ databases">
        <authorList>
            <person name="Sun Q."/>
            <person name="Ohkuma M."/>
        </authorList>
    </citation>
    <scope>NUCLEOTIDE SEQUENCE</scope>
    <source>
        <strain evidence="6">JCM 4205</strain>
    </source>
</reference>
<dbReference type="PRINTS" id="PR00455">
    <property type="entry name" value="HTHTETR"/>
</dbReference>
<dbReference type="InterPro" id="IPR036271">
    <property type="entry name" value="Tet_transcr_reg_TetR-rel_C_sf"/>
</dbReference>
<organism evidence="6 9">
    <name type="scientific">Streptomyces cinereoruber</name>
    <dbReference type="NCBI Taxonomy" id="67260"/>
    <lineage>
        <taxon>Bacteria</taxon>
        <taxon>Bacillati</taxon>
        <taxon>Actinomycetota</taxon>
        <taxon>Actinomycetes</taxon>
        <taxon>Kitasatosporales</taxon>
        <taxon>Streptomycetaceae</taxon>
        <taxon>Streptomyces</taxon>
    </lineage>
</organism>
<name>A0AAV4KTG7_9ACTN</name>
<dbReference type="InterPro" id="IPR009057">
    <property type="entry name" value="Homeodomain-like_sf"/>
</dbReference>
<dbReference type="RefSeq" id="WP_062758184.1">
    <property type="nucleotide sequence ID" value="NZ_BMSJ01000018.1"/>
</dbReference>
<accession>A0AAV4KTG7</accession>
<evidence type="ECO:0000313" key="7">
    <source>
        <dbReference type="EMBL" id="QEV31707.1"/>
    </source>
</evidence>
<evidence type="ECO:0000256" key="2">
    <source>
        <dbReference type="ARBA" id="ARBA00023125"/>
    </source>
</evidence>
<evidence type="ECO:0000256" key="4">
    <source>
        <dbReference type="PROSITE-ProRule" id="PRU00335"/>
    </source>
</evidence>
<dbReference type="PANTHER" id="PTHR30055">
    <property type="entry name" value="HTH-TYPE TRANSCRIPTIONAL REGULATOR RUTR"/>
    <property type="match status" value="1"/>
</dbReference>
<proteinExistence type="predicted"/>
<dbReference type="Pfam" id="PF21597">
    <property type="entry name" value="TetR_C_43"/>
    <property type="match status" value="1"/>
</dbReference>
<dbReference type="InterPro" id="IPR050109">
    <property type="entry name" value="HTH-type_TetR-like_transc_reg"/>
</dbReference>
<evidence type="ECO:0000313" key="8">
    <source>
        <dbReference type="Proteomes" id="UP000326029"/>
    </source>
</evidence>
<dbReference type="GO" id="GO:0003700">
    <property type="term" value="F:DNA-binding transcription factor activity"/>
    <property type="evidence" value="ECO:0007669"/>
    <property type="project" value="TreeGrafter"/>
</dbReference>
<keyword evidence="1" id="KW-0805">Transcription regulation</keyword>
<dbReference type="SUPFAM" id="SSF48498">
    <property type="entry name" value="Tetracyclin repressor-like, C-terminal domain"/>
    <property type="match status" value="1"/>
</dbReference>
<keyword evidence="2 4" id="KW-0238">DNA-binding</keyword>
<evidence type="ECO:0000313" key="6">
    <source>
        <dbReference type="EMBL" id="GGR51626.1"/>
    </source>
</evidence>
<dbReference type="InterPro" id="IPR049445">
    <property type="entry name" value="TetR_SbtR-like_C"/>
</dbReference>
<sequence length="181" mass="19908">MRADARRNYERLLAEARKAFDTHGIQTSLDDIAKQAGLGNATLYRHFPTREALLETMLRDSLSELGGTARELLATEPAGAALATWVRAAVAHATTYRGLVTMLMDSLKDETSELNDACTSMQSSGQQLLERAQRTGEVRDDISPAELFALIAAAAWTREHAPDEADQVLTVMIDGLWPPRR</sequence>
<evidence type="ECO:0000256" key="1">
    <source>
        <dbReference type="ARBA" id="ARBA00023015"/>
    </source>
</evidence>